<sequence>MNSFVDVLLLGPRGRRMCLELALGSEEFRTEAQDELWSTLFYATAAVRSANGTAKSFGWYTTEASDSDGPAEWPTPTADELAEALRAVEPVPVDDLSLMRALVASVDSARPWQDPDTEDVFLAMPELADPLHRIAHWIASSNAAGWMTGPLTGEQWIVEFDDLQALPPQPPRPPVARALAEWRKDGVPAGGTWWSFPPWPLRATTRARPGLGPIGLWAVEDTLGWLGAAVTRAATPPAARVYEVTDAESWADLCRAYPLELEDPMDGWRLSTGREGRWVMPDWSIVARDVDAVHLTTAAYLSAAETAIPVSPGRASMIAGWGPDHTYWFVDDLENGGEPVRWTRPTYDDAWSPA</sequence>
<reference evidence="1 2" key="1">
    <citation type="submission" date="2018-12" db="EMBL/GenBank/DDBJ databases">
        <authorList>
            <person name="Li F."/>
        </authorList>
    </citation>
    <scope>NUCLEOTIDE SEQUENCE [LARGE SCALE GENOMIC DNA]</scope>
    <source>
        <strain evidence="1 2">EGI 6500705</strain>
    </source>
</reference>
<organism evidence="1 2">
    <name type="scientific">Labedella endophytica</name>
    <dbReference type="NCBI Taxonomy" id="1523160"/>
    <lineage>
        <taxon>Bacteria</taxon>
        <taxon>Bacillati</taxon>
        <taxon>Actinomycetota</taxon>
        <taxon>Actinomycetes</taxon>
        <taxon>Micrococcales</taxon>
        <taxon>Microbacteriaceae</taxon>
        <taxon>Labedella</taxon>
    </lineage>
</organism>
<dbReference type="RefSeq" id="WP_127046058.1">
    <property type="nucleotide sequence ID" value="NZ_RZGZ01000001.1"/>
</dbReference>
<evidence type="ECO:0000313" key="2">
    <source>
        <dbReference type="Proteomes" id="UP000274909"/>
    </source>
</evidence>
<evidence type="ECO:0000313" key="1">
    <source>
        <dbReference type="EMBL" id="RUR03049.1"/>
    </source>
</evidence>
<dbReference type="OrthoDB" id="4700192at2"/>
<dbReference type="EMBL" id="RZGZ01000001">
    <property type="protein sequence ID" value="RUR03049.1"/>
    <property type="molecule type" value="Genomic_DNA"/>
</dbReference>
<gene>
    <name evidence="1" type="ORF">ELQ94_00330</name>
</gene>
<protein>
    <submittedName>
        <fullName evidence="1">Uncharacterized protein</fullName>
    </submittedName>
</protein>
<proteinExistence type="predicted"/>
<dbReference type="AlphaFoldDB" id="A0A3S0VI60"/>
<comment type="caution">
    <text evidence="1">The sequence shown here is derived from an EMBL/GenBank/DDBJ whole genome shotgun (WGS) entry which is preliminary data.</text>
</comment>
<name>A0A3S0VI60_9MICO</name>
<keyword evidence="2" id="KW-1185">Reference proteome</keyword>
<accession>A0A3S0VI60</accession>
<dbReference type="Proteomes" id="UP000274909">
    <property type="component" value="Unassembled WGS sequence"/>
</dbReference>